<comment type="subcellular location">
    <subcellularLocation>
        <location evidence="1">Membrane</location>
        <topology evidence="1">Multi-pass membrane protein</topology>
    </subcellularLocation>
</comment>
<dbReference type="GO" id="GO:0005385">
    <property type="term" value="F:zinc ion transmembrane transporter activity"/>
    <property type="evidence" value="ECO:0007669"/>
    <property type="project" value="TreeGrafter"/>
</dbReference>
<evidence type="ECO:0000256" key="5">
    <source>
        <dbReference type="SAM" id="Phobius"/>
    </source>
</evidence>
<feature type="transmembrane region" description="Helical" evidence="5">
    <location>
        <begin position="279"/>
        <end position="299"/>
    </location>
</feature>
<evidence type="ECO:0000256" key="3">
    <source>
        <dbReference type="ARBA" id="ARBA00022989"/>
    </source>
</evidence>
<name>A0A194PWD6_PAPXU</name>
<evidence type="ECO:0000313" key="6">
    <source>
        <dbReference type="EMBL" id="KPI97069.1"/>
    </source>
</evidence>
<reference evidence="6 7" key="1">
    <citation type="journal article" date="2015" name="Nat. Commun.">
        <title>Outbred genome sequencing and CRISPR/Cas9 gene editing in butterflies.</title>
        <authorList>
            <person name="Li X."/>
            <person name="Fan D."/>
            <person name="Zhang W."/>
            <person name="Liu G."/>
            <person name="Zhang L."/>
            <person name="Zhao L."/>
            <person name="Fang X."/>
            <person name="Chen L."/>
            <person name="Dong Y."/>
            <person name="Chen Y."/>
            <person name="Ding Y."/>
            <person name="Zhao R."/>
            <person name="Feng M."/>
            <person name="Zhu Y."/>
            <person name="Feng Y."/>
            <person name="Jiang X."/>
            <person name="Zhu D."/>
            <person name="Xiang H."/>
            <person name="Feng X."/>
            <person name="Li S."/>
            <person name="Wang J."/>
            <person name="Zhang G."/>
            <person name="Kronforst M.R."/>
            <person name="Wang W."/>
        </authorList>
    </citation>
    <scope>NUCLEOTIDE SEQUENCE [LARGE SCALE GENOMIC DNA]</scope>
    <source>
        <strain evidence="6">Ya'a_city_454_Px</strain>
        <tissue evidence="6">Whole body</tissue>
    </source>
</reference>
<sequence length="337" mass="36274">MEVSTAKAISMVALGVGSFITGMIPACFTEGARRRHPLFISTLLCFGAGVLLSTSLVHMLPEAREKLPKYSELMLCIGFFIVYFVDEMVHLFYGGMGHNHQGSRYGSGEVTSLLSHGNDGEMDRCCGDNGNQRICHVNHAPPCSRSSSGVIGLLCALFVHSLLEGLAIGLQETTSQVLLLLGAVASHKYVVGFCLGVELCASFARRLCLHLTCVLLFSGGSVVGIGLGAGMDAFRSMKDSAAVPIMQALAAGTLLYVTVSEVLPRERAAWHERRRAAGVSQLAAVAVGFALMYITTLYLELIAALCGNLRILITRQVIQHVGQHAYRLVKETLFIRI</sequence>
<dbReference type="AlphaFoldDB" id="A0A194PWD6"/>
<dbReference type="EMBL" id="KQ459591">
    <property type="protein sequence ID" value="KPI97069.1"/>
    <property type="molecule type" value="Genomic_DNA"/>
</dbReference>
<dbReference type="Proteomes" id="UP000053268">
    <property type="component" value="Unassembled WGS sequence"/>
</dbReference>
<keyword evidence="4 5" id="KW-0472">Membrane</keyword>
<feature type="transmembrane region" description="Helical" evidence="5">
    <location>
        <begin position="176"/>
        <end position="195"/>
    </location>
</feature>
<feature type="transmembrane region" description="Helical" evidence="5">
    <location>
        <begin position="150"/>
        <end position="170"/>
    </location>
</feature>
<dbReference type="InterPro" id="IPR003689">
    <property type="entry name" value="ZIP"/>
</dbReference>
<keyword evidence="3 5" id="KW-1133">Transmembrane helix</keyword>
<proteinExistence type="predicted"/>
<feature type="transmembrane region" description="Helical" evidence="5">
    <location>
        <begin position="207"/>
        <end position="229"/>
    </location>
</feature>
<dbReference type="STRING" id="66420.A0A194PWD6"/>
<feature type="transmembrane region" description="Helical" evidence="5">
    <location>
        <begin position="38"/>
        <end position="60"/>
    </location>
</feature>
<gene>
    <name evidence="6" type="ORF">RR46_05686</name>
</gene>
<evidence type="ECO:0000313" key="7">
    <source>
        <dbReference type="Proteomes" id="UP000053268"/>
    </source>
</evidence>
<evidence type="ECO:0000256" key="4">
    <source>
        <dbReference type="ARBA" id="ARBA00023136"/>
    </source>
</evidence>
<feature type="transmembrane region" description="Helical" evidence="5">
    <location>
        <begin position="241"/>
        <end position="259"/>
    </location>
</feature>
<protein>
    <submittedName>
        <fullName evidence="6">Zinc transporter ZIP3</fullName>
    </submittedName>
</protein>
<dbReference type="PANTHER" id="PTHR11040">
    <property type="entry name" value="ZINC/IRON TRANSPORTER"/>
    <property type="match status" value="1"/>
</dbReference>
<dbReference type="PANTHER" id="PTHR11040:SF169">
    <property type="entry name" value="FI24038P1"/>
    <property type="match status" value="1"/>
</dbReference>
<accession>A0A194PWD6</accession>
<evidence type="ECO:0000256" key="2">
    <source>
        <dbReference type="ARBA" id="ARBA00022692"/>
    </source>
</evidence>
<evidence type="ECO:0000256" key="1">
    <source>
        <dbReference type="ARBA" id="ARBA00004141"/>
    </source>
</evidence>
<feature type="transmembrane region" description="Helical" evidence="5">
    <location>
        <begin position="6"/>
        <end position="26"/>
    </location>
</feature>
<dbReference type="Pfam" id="PF02535">
    <property type="entry name" value="Zip"/>
    <property type="match status" value="1"/>
</dbReference>
<keyword evidence="7" id="KW-1185">Reference proteome</keyword>
<organism evidence="6 7">
    <name type="scientific">Papilio xuthus</name>
    <name type="common">Asian swallowtail butterfly</name>
    <dbReference type="NCBI Taxonomy" id="66420"/>
    <lineage>
        <taxon>Eukaryota</taxon>
        <taxon>Metazoa</taxon>
        <taxon>Ecdysozoa</taxon>
        <taxon>Arthropoda</taxon>
        <taxon>Hexapoda</taxon>
        <taxon>Insecta</taxon>
        <taxon>Pterygota</taxon>
        <taxon>Neoptera</taxon>
        <taxon>Endopterygota</taxon>
        <taxon>Lepidoptera</taxon>
        <taxon>Glossata</taxon>
        <taxon>Ditrysia</taxon>
        <taxon>Papilionoidea</taxon>
        <taxon>Papilionidae</taxon>
        <taxon>Papilioninae</taxon>
        <taxon>Papilio</taxon>
    </lineage>
</organism>
<feature type="transmembrane region" description="Helical" evidence="5">
    <location>
        <begin position="72"/>
        <end position="93"/>
    </location>
</feature>
<dbReference type="GO" id="GO:0005886">
    <property type="term" value="C:plasma membrane"/>
    <property type="evidence" value="ECO:0007669"/>
    <property type="project" value="TreeGrafter"/>
</dbReference>
<keyword evidence="2 5" id="KW-0812">Transmembrane</keyword>